<evidence type="ECO:0000256" key="7">
    <source>
        <dbReference type="ARBA" id="ARBA00047899"/>
    </source>
</evidence>
<dbReference type="InterPro" id="IPR008271">
    <property type="entry name" value="Ser/Thr_kinase_AS"/>
</dbReference>
<evidence type="ECO:0000256" key="8">
    <source>
        <dbReference type="ARBA" id="ARBA00048679"/>
    </source>
</evidence>
<dbReference type="InterPro" id="IPR011009">
    <property type="entry name" value="Kinase-like_dom_sf"/>
</dbReference>
<evidence type="ECO:0000259" key="10">
    <source>
        <dbReference type="PROSITE" id="PS50011"/>
    </source>
</evidence>
<keyword evidence="4" id="KW-0547">Nucleotide-binding</keyword>
<proteinExistence type="predicted"/>
<evidence type="ECO:0000313" key="12">
    <source>
        <dbReference type="Proteomes" id="UP000799537"/>
    </source>
</evidence>
<dbReference type="PROSITE" id="PS00108">
    <property type="entry name" value="PROTEIN_KINASE_ST"/>
    <property type="match status" value="1"/>
</dbReference>
<evidence type="ECO:0000256" key="5">
    <source>
        <dbReference type="ARBA" id="ARBA00022777"/>
    </source>
</evidence>
<evidence type="ECO:0000256" key="9">
    <source>
        <dbReference type="SAM" id="MobiDB-lite"/>
    </source>
</evidence>
<evidence type="ECO:0000256" key="4">
    <source>
        <dbReference type="ARBA" id="ARBA00022741"/>
    </source>
</evidence>
<dbReference type="GeneID" id="54558993"/>
<dbReference type="PANTHER" id="PTHR43671">
    <property type="entry name" value="SERINE/THREONINE-PROTEIN KINASE NEK"/>
    <property type="match status" value="1"/>
</dbReference>
<dbReference type="Gene3D" id="1.10.510.10">
    <property type="entry name" value="Transferase(Phosphotransferase) domain 1"/>
    <property type="match status" value="1"/>
</dbReference>
<evidence type="ECO:0000256" key="6">
    <source>
        <dbReference type="ARBA" id="ARBA00022840"/>
    </source>
</evidence>
<dbReference type="Proteomes" id="UP000799537">
    <property type="component" value="Unassembled WGS sequence"/>
</dbReference>
<evidence type="ECO:0000256" key="2">
    <source>
        <dbReference type="ARBA" id="ARBA00022527"/>
    </source>
</evidence>
<sequence length="417" mass="45485">MFGPPFGGMGGFGGPGMIDFDEVGVPRMRRRRQAANGFPQTLMEVREPDLGMPGMGMPGVHPYPMGQGPFGLPPILGASPQGMQFPFGIPPRYQMPQAGSPGIGQVFDPSRAERKQAGRGEQAPGRRHQIPGQPRAKYEKIKSLIPGGMSESISLIRSKDDGRLYIEKQVRTDGIYRKRTEAEVQTLKAVRGHPNLNKLVEYEVKANGICSIILEYCDGGALDARIAEIESHGHHFSEAGVWHVLLSVAKALPFMHTGVKDVERDQPDPDWDTIAHLDLKPQNIFLSSDRMENGQRRIVLADFGCAVTFSDIQNGGERERGQPCGTPGWYPPEGIAKKGYGTKTDIWMLGGTIQAICLLIKAPHRPALASPKPCGNRYSSALQSMVRDLTDDRLDKRPSARKVAGAAAHGLGVNLKK</sequence>
<evidence type="ECO:0000313" key="11">
    <source>
        <dbReference type="EMBL" id="KAF2168403.1"/>
    </source>
</evidence>
<dbReference type="PROSITE" id="PS50011">
    <property type="entry name" value="PROTEIN_KINASE_DOM"/>
    <property type="match status" value="1"/>
</dbReference>
<gene>
    <name evidence="11" type="ORF">M409DRAFT_21154</name>
</gene>
<keyword evidence="12" id="KW-1185">Reference proteome</keyword>
<dbReference type="AlphaFoldDB" id="A0A6A6CP15"/>
<keyword evidence="2" id="KW-0723">Serine/threonine-protein kinase</keyword>
<dbReference type="PANTHER" id="PTHR43671:SF98">
    <property type="entry name" value="SERINE_THREONINE-PROTEIN KINASE NEK11"/>
    <property type="match status" value="1"/>
</dbReference>
<feature type="region of interest" description="Disordered" evidence="9">
    <location>
        <begin position="97"/>
        <end position="136"/>
    </location>
</feature>
<dbReference type="OrthoDB" id="310217at2759"/>
<organism evidence="11 12">
    <name type="scientific">Zasmidium cellare ATCC 36951</name>
    <dbReference type="NCBI Taxonomy" id="1080233"/>
    <lineage>
        <taxon>Eukaryota</taxon>
        <taxon>Fungi</taxon>
        <taxon>Dikarya</taxon>
        <taxon>Ascomycota</taxon>
        <taxon>Pezizomycotina</taxon>
        <taxon>Dothideomycetes</taxon>
        <taxon>Dothideomycetidae</taxon>
        <taxon>Mycosphaerellales</taxon>
        <taxon>Mycosphaerellaceae</taxon>
        <taxon>Zasmidium</taxon>
    </lineage>
</organism>
<keyword evidence="3" id="KW-0808">Transferase</keyword>
<dbReference type="SMART" id="SM00220">
    <property type="entry name" value="S_TKc"/>
    <property type="match status" value="1"/>
</dbReference>
<dbReference type="GO" id="GO:0005524">
    <property type="term" value="F:ATP binding"/>
    <property type="evidence" value="ECO:0007669"/>
    <property type="project" value="UniProtKB-KW"/>
</dbReference>
<comment type="catalytic activity">
    <reaction evidence="8">
        <text>L-seryl-[protein] + ATP = O-phospho-L-seryl-[protein] + ADP + H(+)</text>
        <dbReference type="Rhea" id="RHEA:17989"/>
        <dbReference type="Rhea" id="RHEA-COMP:9863"/>
        <dbReference type="Rhea" id="RHEA-COMP:11604"/>
        <dbReference type="ChEBI" id="CHEBI:15378"/>
        <dbReference type="ChEBI" id="CHEBI:29999"/>
        <dbReference type="ChEBI" id="CHEBI:30616"/>
        <dbReference type="ChEBI" id="CHEBI:83421"/>
        <dbReference type="ChEBI" id="CHEBI:456216"/>
        <dbReference type="EC" id="2.7.11.1"/>
    </reaction>
</comment>
<keyword evidence="6" id="KW-0067">ATP-binding</keyword>
<dbReference type="GO" id="GO:0004674">
    <property type="term" value="F:protein serine/threonine kinase activity"/>
    <property type="evidence" value="ECO:0007669"/>
    <property type="project" value="UniProtKB-KW"/>
</dbReference>
<accession>A0A6A6CP15</accession>
<comment type="catalytic activity">
    <reaction evidence="7">
        <text>L-threonyl-[protein] + ATP = O-phospho-L-threonyl-[protein] + ADP + H(+)</text>
        <dbReference type="Rhea" id="RHEA:46608"/>
        <dbReference type="Rhea" id="RHEA-COMP:11060"/>
        <dbReference type="Rhea" id="RHEA-COMP:11605"/>
        <dbReference type="ChEBI" id="CHEBI:15378"/>
        <dbReference type="ChEBI" id="CHEBI:30013"/>
        <dbReference type="ChEBI" id="CHEBI:30616"/>
        <dbReference type="ChEBI" id="CHEBI:61977"/>
        <dbReference type="ChEBI" id="CHEBI:456216"/>
        <dbReference type="EC" id="2.7.11.1"/>
    </reaction>
</comment>
<protein>
    <recommendedName>
        <fullName evidence="1">non-specific serine/threonine protein kinase</fullName>
        <ecNumber evidence="1">2.7.11.1</ecNumber>
    </recommendedName>
</protein>
<dbReference type="InterPro" id="IPR000719">
    <property type="entry name" value="Prot_kinase_dom"/>
</dbReference>
<name>A0A6A6CP15_ZASCE</name>
<keyword evidence="5" id="KW-0418">Kinase</keyword>
<dbReference type="EMBL" id="ML993590">
    <property type="protein sequence ID" value="KAF2168403.1"/>
    <property type="molecule type" value="Genomic_DNA"/>
</dbReference>
<dbReference type="InterPro" id="IPR050660">
    <property type="entry name" value="NEK_Ser/Thr_kinase"/>
</dbReference>
<feature type="domain" description="Protein kinase" evidence="10">
    <location>
        <begin position="138"/>
        <end position="412"/>
    </location>
</feature>
<dbReference type="SUPFAM" id="SSF56112">
    <property type="entry name" value="Protein kinase-like (PK-like)"/>
    <property type="match status" value="1"/>
</dbReference>
<dbReference type="Pfam" id="PF00069">
    <property type="entry name" value="Pkinase"/>
    <property type="match status" value="1"/>
</dbReference>
<dbReference type="EC" id="2.7.11.1" evidence="1"/>
<reference evidence="11" key="1">
    <citation type="journal article" date="2020" name="Stud. Mycol.">
        <title>101 Dothideomycetes genomes: a test case for predicting lifestyles and emergence of pathogens.</title>
        <authorList>
            <person name="Haridas S."/>
            <person name="Albert R."/>
            <person name="Binder M."/>
            <person name="Bloem J."/>
            <person name="Labutti K."/>
            <person name="Salamov A."/>
            <person name="Andreopoulos B."/>
            <person name="Baker S."/>
            <person name="Barry K."/>
            <person name="Bills G."/>
            <person name="Bluhm B."/>
            <person name="Cannon C."/>
            <person name="Castanera R."/>
            <person name="Culley D."/>
            <person name="Daum C."/>
            <person name="Ezra D."/>
            <person name="Gonzalez J."/>
            <person name="Henrissat B."/>
            <person name="Kuo A."/>
            <person name="Liang C."/>
            <person name="Lipzen A."/>
            <person name="Lutzoni F."/>
            <person name="Magnuson J."/>
            <person name="Mondo S."/>
            <person name="Nolan M."/>
            <person name="Ohm R."/>
            <person name="Pangilinan J."/>
            <person name="Park H.-J."/>
            <person name="Ramirez L."/>
            <person name="Alfaro M."/>
            <person name="Sun H."/>
            <person name="Tritt A."/>
            <person name="Yoshinaga Y."/>
            <person name="Zwiers L.-H."/>
            <person name="Turgeon B."/>
            <person name="Goodwin S."/>
            <person name="Spatafora J."/>
            <person name="Crous P."/>
            <person name="Grigoriev I."/>
        </authorList>
    </citation>
    <scope>NUCLEOTIDE SEQUENCE</scope>
    <source>
        <strain evidence="11">ATCC 36951</strain>
    </source>
</reference>
<evidence type="ECO:0000256" key="3">
    <source>
        <dbReference type="ARBA" id="ARBA00022679"/>
    </source>
</evidence>
<dbReference type="RefSeq" id="XP_033669292.1">
    <property type="nucleotide sequence ID" value="XM_033805721.1"/>
</dbReference>
<evidence type="ECO:0000256" key="1">
    <source>
        <dbReference type="ARBA" id="ARBA00012513"/>
    </source>
</evidence>